<sequence>MKNICKKERLCQVENYKKAYILYFYINNIIAIKTLDTDSVINCKLHEKIKKGNIVIKGSEELVFEYNVEIVEINEDKTCDYTLIIKRIS</sequence>
<dbReference type="VEuPathDB" id="MicrosporidiaDB:G9O61_00g002770"/>
<dbReference type="VEuPathDB" id="MicrosporidiaDB:AAJ76_1110002494"/>
<accession>A0A0F9WM40</accession>
<dbReference type="EMBL" id="JPQZ01000111">
    <property type="protein sequence ID" value="KKO74138.1"/>
    <property type="molecule type" value="Genomic_DNA"/>
</dbReference>
<dbReference type="Proteomes" id="UP000034350">
    <property type="component" value="Unassembled WGS sequence"/>
</dbReference>
<gene>
    <name evidence="1" type="ORF">AAJ76_1110002494</name>
</gene>
<organism evidence="1 2">
    <name type="scientific">Vairimorpha ceranae</name>
    <dbReference type="NCBI Taxonomy" id="40302"/>
    <lineage>
        <taxon>Eukaryota</taxon>
        <taxon>Fungi</taxon>
        <taxon>Fungi incertae sedis</taxon>
        <taxon>Microsporidia</taxon>
        <taxon>Nosematidae</taxon>
        <taxon>Vairimorpha</taxon>
    </lineage>
</organism>
<dbReference type="AlphaFoldDB" id="A0A0F9WM40"/>
<protein>
    <submittedName>
        <fullName evidence="1">Uncharacterized protein</fullName>
    </submittedName>
</protein>
<comment type="caution">
    <text evidence="1">The sequence shown here is derived from an EMBL/GenBank/DDBJ whole genome shotgun (WGS) entry which is preliminary data.</text>
</comment>
<name>A0A0F9WM40_9MICR</name>
<evidence type="ECO:0000313" key="1">
    <source>
        <dbReference type="EMBL" id="KKO74138.1"/>
    </source>
</evidence>
<dbReference type="GeneID" id="36318684"/>
<reference evidence="1 2" key="1">
    <citation type="journal article" date="2015" name="Environ. Microbiol.">
        <title>Genome analyses suggest the presence of polyploidy and recent human-driven expansions in eight global populations of the honeybee pathogen Nosema ceranae.</title>
        <authorList>
            <person name="Pelin A."/>
            <person name="Selman M."/>
            <person name="Aris-Brosou S."/>
            <person name="Farinelli L."/>
            <person name="Corradi N."/>
        </authorList>
    </citation>
    <scope>NUCLEOTIDE SEQUENCE [LARGE SCALE GENOMIC DNA]</scope>
    <source>
        <strain evidence="1 2">PA08 1199</strain>
    </source>
</reference>
<keyword evidence="2" id="KW-1185">Reference proteome</keyword>
<evidence type="ECO:0000313" key="2">
    <source>
        <dbReference type="Proteomes" id="UP000034350"/>
    </source>
</evidence>
<dbReference type="RefSeq" id="XP_024329880.1">
    <property type="nucleotide sequence ID" value="XM_024473787.1"/>
</dbReference>
<proteinExistence type="predicted"/>